<dbReference type="EMBL" id="JACMSC010000016">
    <property type="protein sequence ID" value="KAG6480842.1"/>
    <property type="molecule type" value="Genomic_DNA"/>
</dbReference>
<evidence type="ECO:0000313" key="3">
    <source>
        <dbReference type="Proteomes" id="UP000734854"/>
    </source>
</evidence>
<dbReference type="InterPro" id="IPR025753">
    <property type="entry name" value="AAA_N_dom"/>
</dbReference>
<organism evidence="2 3">
    <name type="scientific">Zingiber officinale</name>
    <name type="common">Ginger</name>
    <name type="synonym">Amomum zingiber</name>
    <dbReference type="NCBI Taxonomy" id="94328"/>
    <lineage>
        <taxon>Eukaryota</taxon>
        <taxon>Viridiplantae</taxon>
        <taxon>Streptophyta</taxon>
        <taxon>Embryophyta</taxon>
        <taxon>Tracheophyta</taxon>
        <taxon>Spermatophyta</taxon>
        <taxon>Magnoliopsida</taxon>
        <taxon>Liliopsida</taxon>
        <taxon>Zingiberales</taxon>
        <taxon>Zingiberaceae</taxon>
        <taxon>Zingiber</taxon>
    </lineage>
</organism>
<evidence type="ECO:0000259" key="1">
    <source>
        <dbReference type="Pfam" id="PF14363"/>
    </source>
</evidence>
<dbReference type="InterPro" id="IPR050747">
    <property type="entry name" value="Mitochondrial_chaperone_BCS1"/>
</dbReference>
<accession>A0A8J5KIG9</accession>
<dbReference type="Proteomes" id="UP000734854">
    <property type="component" value="Unassembled WGS sequence"/>
</dbReference>
<name>A0A8J5KIG9_ZINOF</name>
<comment type="caution">
    <text evidence="2">The sequence shown here is derived from an EMBL/GenBank/DDBJ whole genome shotgun (WGS) entry which is preliminary data.</text>
</comment>
<gene>
    <name evidence="2" type="ORF">ZIOFF_057430</name>
</gene>
<reference evidence="2 3" key="1">
    <citation type="submission" date="2020-08" db="EMBL/GenBank/DDBJ databases">
        <title>Plant Genome Project.</title>
        <authorList>
            <person name="Zhang R.-G."/>
        </authorList>
    </citation>
    <scope>NUCLEOTIDE SEQUENCE [LARGE SCALE GENOMIC DNA]</scope>
    <source>
        <tissue evidence="2">Rhizome</tissue>
    </source>
</reference>
<keyword evidence="3" id="KW-1185">Reference proteome</keyword>
<evidence type="ECO:0000313" key="2">
    <source>
        <dbReference type="EMBL" id="KAG6480842.1"/>
    </source>
</evidence>
<protein>
    <recommendedName>
        <fullName evidence="1">AAA-type ATPase N-terminal domain-containing protein</fullName>
    </recommendedName>
</protein>
<feature type="domain" description="AAA-type ATPase N-terminal" evidence="1">
    <location>
        <begin position="110"/>
        <end position="203"/>
    </location>
</feature>
<sequence length="251" mass="28505">MSITRLGRSPWCSPLASKPSLSCCRAIVLRLSEPSDLGVFIVALPPRLPNSLFIPLLHVIKGGHFHKQRPSMRVEGEVAATLLASMTEWMDRFLEETEYLLCSSTVPNYYLAKYSHRLVSLVSPYIHITFSEFSGKRMKCSDAYAAIESYLVAASCTQSTTKLKAELGKDSSSLTLIMDEHEEVTDEFRGDEFRGARIWWTSVSHSPPQNSMSFYPHPDFRRYFRLIFHRRHRNLVVGSYLDHILAVGLSS</sequence>
<proteinExistence type="predicted"/>
<dbReference type="PANTHER" id="PTHR23070">
    <property type="entry name" value="BCS1 AAA-TYPE ATPASE"/>
    <property type="match status" value="1"/>
</dbReference>
<dbReference type="AlphaFoldDB" id="A0A8J5KIG9"/>
<dbReference type="Pfam" id="PF14363">
    <property type="entry name" value="AAA_assoc"/>
    <property type="match status" value="1"/>
</dbReference>